<evidence type="ECO:0000256" key="2">
    <source>
        <dbReference type="ARBA" id="ARBA00022617"/>
    </source>
</evidence>
<dbReference type="PROSITE" id="PS51007">
    <property type="entry name" value="CYTC"/>
    <property type="match status" value="1"/>
</dbReference>
<evidence type="ECO:0000256" key="5">
    <source>
        <dbReference type="PROSITE-ProRule" id="PRU00433"/>
    </source>
</evidence>
<gene>
    <name evidence="7" type="ORF">HFQ381_LOCUS30425</name>
</gene>
<evidence type="ECO:0000256" key="1">
    <source>
        <dbReference type="ARBA" id="ARBA00006488"/>
    </source>
</evidence>
<protein>
    <recommendedName>
        <fullName evidence="6">Cytochrome c domain-containing protein</fullName>
    </recommendedName>
</protein>
<evidence type="ECO:0000259" key="6">
    <source>
        <dbReference type="PROSITE" id="PS51007"/>
    </source>
</evidence>
<proteinExistence type="inferred from homology"/>
<evidence type="ECO:0000313" key="8">
    <source>
        <dbReference type="Proteomes" id="UP000663851"/>
    </source>
</evidence>
<evidence type="ECO:0000313" key="7">
    <source>
        <dbReference type="EMBL" id="CAF4542821.1"/>
    </source>
</evidence>
<comment type="similarity">
    <text evidence="1">Belongs to the cytochrome c family.</text>
</comment>
<comment type="caution">
    <text evidence="7">The sequence shown here is derived from an EMBL/GenBank/DDBJ whole genome shotgun (WGS) entry which is preliminary data.</text>
</comment>
<evidence type="ECO:0000256" key="4">
    <source>
        <dbReference type="ARBA" id="ARBA00023004"/>
    </source>
</evidence>
<dbReference type="GO" id="GO:0046872">
    <property type="term" value="F:metal ion binding"/>
    <property type="evidence" value="ECO:0007669"/>
    <property type="project" value="UniProtKB-KW"/>
</dbReference>
<keyword evidence="2 5" id="KW-0349">Heme</keyword>
<accession>A0A820Y9U4</accession>
<keyword evidence="3 5" id="KW-0479">Metal-binding</keyword>
<dbReference type="EMBL" id="CAJOBO010005369">
    <property type="protein sequence ID" value="CAF4542821.1"/>
    <property type="molecule type" value="Genomic_DNA"/>
</dbReference>
<dbReference type="InterPro" id="IPR036909">
    <property type="entry name" value="Cyt_c-like_dom_sf"/>
</dbReference>
<keyword evidence="4 5" id="KW-0408">Iron</keyword>
<dbReference type="InterPro" id="IPR009056">
    <property type="entry name" value="Cyt_c-like_dom"/>
</dbReference>
<dbReference type="Pfam" id="PF13442">
    <property type="entry name" value="Cytochrome_CBB3"/>
    <property type="match status" value="1"/>
</dbReference>
<feature type="domain" description="Cytochrome c" evidence="6">
    <location>
        <begin position="66"/>
        <end position="149"/>
    </location>
</feature>
<evidence type="ECO:0000256" key="3">
    <source>
        <dbReference type="ARBA" id="ARBA00022723"/>
    </source>
</evidence>
<dbReference type="SUPFAM" id="SSF46626">
    <property type="entry name" value="Cytochrome c"/>
    <property type="match status" value="1"/>
</dbReference>
<dbReference type="AlphaFoldDB" id="A0A820Y9U4"/>
<sequence length="151" mass="16417">MPNMYESVAYETNAESSAFKGGKVAQLPPAGTIKRGFVAYGYPNTTEGYEAAKAGLVSPLAPLSEKEMETAKGLYEIYCAICHGNAGDGQGHLSKQGKFLGVPNYKDRVINEGSIFHVETYGLNAMGSHANQLSTKERWMVAQYVMKLKNQ</sequence>
<dbReference type="PANTHER" id="PTHR40394:SF2">
    <property type="entry name" value="QUINOL:CYTOCHROME C OXIDOREDUCTASE MEMBRANE PROTEIN"/>
    <property type="match status" value="1"/>
</dbReference>
<reference evidence="7" key="1">
    <citation type="submission" date="2021-02" db="EMBL/GenBank/DDBJ databases">
        <authorList>
            <person name="Nowell W R."/>
        </authorList>
    </citation>
    <scope>NUCLEOTIDE SEQUENCE</scope>
</reference>
<dbReference type="GO" id="GO:0009055">
    <property type="term" value="F:electron transfer activity"/>
    <property type="evidence" value="ECO:0007669"/>
    <property type="project" value="InterPro"/>
</dbReference>
<dbReference type="GO" id="GO:0020037">
    <property type="term" value="F:heme binding"/>
    <property type="evidence" value="ECO:0007669"/>
    <property type="project" value="InterPro"/>
</dbReference>
<dbReference type="PANTHER" id="PTHR40394">
    <property type="entry name" value="LIPOPROTEIN-RELATED"/>
    <property type="match status" value="1"/>
</dbReference>
<name>A0A820Y9U4_9BILA</name>
<dbReference type="Proteomes" id="UP000663851">
    <property type="component" value="Unassembled WGS sequence"/>
</dbReference>
<dbReference type="Gene3D" id="1.10.760.10">
    <property type="entry name" value="Cytochrome c-like domain"/>
    <property type="match status" value="1"/>
</dbReference>
<organism evidence="7 8">
    <name type="scientific">Rotaria socialis</name>
    <dbReference type="NCBI Taxonomy" id="392032"/>
    <lineage>
        <taxon>Eukaryota</taxon>
        <taxon>Metazoa</taxon>
        <taxon>Spiralia</taxon>
        <taxon>Gnathifera</taxon>
        <taxon>Rotifera</taxon>
        <taxon>Eurotatoria</taxon>
        <taxon>Bdelloidea</taxon>
        <taxon>Philodinida</taxon>
        <taxon>Philodinidae</taxon>
        <taxon>Rotaria</taxon>
    </lineage>
</organism>